<dbReference type="EMBL" id="MU970043">
    <property type="protein sequence ID" value="KAK9325134.1"/>
    <property type="molecule type" value="Genomic_DNA"/>
</dbReference>
<evidence type="ECO:0000313" key="1">
    <source>
        <dbReference type="EMBL" id="KAK9325134.1"/>
    </source>
</evidence>
<organism evidence="1 2">
    <name type="scientific">Lipomyces orientalis</name>
    <dbReference type="NCBI Taxonomy" id="1233043"/>
    <lineage>
        <taxon>Eukaryota</taxon>
        <taxon>Fungi</taxon>
        <taxon>Dikarya</taxon>
        <taxon>Ascomycota</taxon>
        <taxon>Saccharomycotina</taxon>
        <taxon>Lipomycetes</taxon>
        <taxon>Lipomycetales</taxon>
        <taxon>Lipomycetaceae</taxon>
        <taxon>Lipomyces</taxon>
    </lineage>
</organism>
<gene>
    <name evidence="1" type="ORF">V1517DRAFT_336251</name>
</gene>
<keyword evidence="2" id="KW-1185">Reference proteome</keyword>
<proteinExistence type="predicted"/>
<dbReference type="Proteomes" id="UP001489719">
    <property type="component" value="Unassembled WGS sequence"/>
</dbReference>
<accession>A0ACC3TVB7</accession>
<name>A0ACC3TVB7_9ASCO</name>
<protein>
    <submittedName>
        <fullName evidence="1">Uncharacterized protein</fullName>
    </submittedName>
</protein>
<sequence length="137" mass="14758">MGSKVLMFGAGPTGLVLAQLLRQNGGCYVIVAAPEGLKMDLTKSLNAADEYIEISRKEASTSMQLEGLQKDNPYGFDIVVETTGRAKILENSINFVRRGGKLVVYGVLRGSPLAVSIQKGRLLALANIRVENAQHRA</sequence>
<reference evidence="2" key="1">
    <citation type="journal article" date="2024" name="Front. Bioeng. Biotechnol.">
        <title>Genome-scale model development and genomic sequencing of the oleaginous clade Lipomyces.</title>
        <authorList>
            <person name="Czajka J.J."/>
            <person name="Han Y."/>
            <person name="Kim J."/>
            <person name="Mondo S.J."/>
            <person name="Hofstad B.A."/>
            <person name="Robles A."/>
            <person name="Haridas S."/>
            <person name="Riley R."/>
            <person name="LaButti K."/>
            <person name="Pangilinan J."/>
            <person name="Andreopoulos W."/>
            <person name="Lipzen A."/>
            <person name="Yan J."/>
            <person name="Wang M."/>
            <person name="Ng V."/>
            <person name="Grigoriev I.V."/>
            <person name="Spatafora J.W."/>
            <person name="Magnuson J.K."/>
            <person name="Baker S.E."/>
            <person name="Pomraning K.R."/>
        </authorList>
    </citation>
    <scope>NUCLEOTIDE SEQUENCE [LARGE SCALE GENOMIC DNA]</scope>
    <source>
        <strain evidence="2">CBS 10300</strain>
    </source>
</reference>
<evidence type="ECO:0000313" key="2">
    <source>
        <dbReference type="Proteomes" id="UP001489719"/>
    </source>
</evidence>
<comment type="caution">
    <text evidence="1">The sequence shown here is derived from an EMBL/GenBank/DDBJ whole genome shotgun (WGS) entry which is preliminary data.</text>
</comment>